<dbReference type="InterPro" id="IPR025877">
    <property type="entry name" value="MobA-like_NTP_Trfase"/>
</dbReference>
<gene>
    <name evidence="2" type="ORF">IAA53_05730</name>
</gene>
<dbReference type="Proteomes" id="UP000824239">
    <property type="component" value="Unassembled WGS sequence"/>
</dbReference>
<organism evidence="2 3">
    <name type="scientific">Candidatus Avoscillospira avicola</name>
    <dbReference type="NCBI Taxonomy" id="2840706"/>
    <lineage>
        <taxon>Bacteria</taxon>
        <taxon>Bacillati</taxon>
        <taxon>Bacillota</taxon>
        <taxon>Clostridia</taxon>
        <taxon>Eubacteriales</taxon>
        <taxon>Oscillospiraceae</taxon>
        <taxon>Oscillospiraceae incertae sedis</taxon>
        <taxon>Candidatus Avoscillospira</taxon>
    </lineage>
</organism>
<evidence type="ECO:0000259" key="1">
    <source>
        <dbReference type="Pfam" id="PF12804"/>
    </source>
</evidence>
<dbReference type="EMBL" id="DVHE01000048">
    <property type="protein sequence ID" value="HIR50769.1"/>
    <property type="molecule type" value="Genomic_DNA"/>
</dbReference>
<feature type="domain" description="MobA-like NTP transferase" evidence="1">
    <location>
        <begin position="6"/>
        <end position="161"/>
    </location>
</feature>
<dbReference type="SUPFAM" id="SSF53448">
    <property type="entry name" value="Nucleotide-diphospho-sugar transferases"/>
    <property type="match status" value="1"/>
</dbReference>
<dbReference type="GO" id="GO:0016779">
    <property type="term" value="F:nucleotidyltransferase activity"/>
    <property type="evidence" value="ECO:0007669"/>
    <property type="project" value="UniProtKB-ARBA"/>
</dbReference>
<sequence length="193" mass="20043">MKLGLVVMAAGAGTRFGGGKLLAPFQGTPLYARALDAVPEGVFHRTAVVTAIEPMLSLAAARGFLPVVNDRPALGVSRTIALGLDALGDVDGAMFLAADQPLLRPETVRRLTEAFFAHPAAIVAPAASGRRGGPCTFPAACFPQLRRLTGDQGGAAVIRAEAARLLLVEVPAAELWDADTPQALRALERAKCP</sequence>
<accession>A0A9D1IXF1</accession>
<evidence type="ECO:0000313" key="2">
    <source>
        <dbReference type="EMBL" id="HIR50769.1"/>
    </source>
</evidence>
<comment type="caution">
    <text evidence="2">The sequence shown here is derived from an EMBL/GenBank/DDBJ whole genome shotgun (WGS) entry which is preliminary data.</text>
</comment>
<dbReference type="PANTHER" id="PTHR43777">
    <property type="entry name" value="MOLYBDENUM COFACTOR CYTIDYLYLTRANSFERASE"/>
    <property type="match status" value="1"/>
</dbReference>
<reference evidence="2" key="2">
    <citation type="journal article" date="2021" name="PeerJ">
        <title>Extensive microbial diversity within the chicken gut microbiome revealed by metagenomics and culture.</title>
        <authorList>
            <person name="Gilroy R."/>
            <person name="Ravi A."/>
            <person name="Getino M."/>
            <person name="Pursley I."/>
            <person name="Horton D.L."/>
            <person name="Alikhan N.F."/>
            <person name="Baker D."/>
            <person name="Gharbi K."/>
            <person name="Hall N."/>
            <person name="Watson M."/>
            <person name="Adriaenssens E.M."/>
            <person name="Foster-Nyarko E."/>
            <person name="Jarju S."/>
            <person name="Secka A."/>
            <person name="Antonio M."/>
            <person name="Oren A."/>
            <person name="Chaudhuri R.R."/>
            <person name="La Ragione R."/>
            <person name="Hildebrand F."/>
            <person name="Pallen M.J."/>
        </authorList>
    </citation>
    <scope>NUCLEOTIDE SEQUENCE</scope>
    <source>
        <strain evidence="2">ChiBcec15-4380</strain>
    </source>
</reference>
<reference evidence="2" key="1">
    <citation type="submission" date="2020-10" db="EMBL/GenBank/DDBJ databases">
        <authorList>
            <person name="Gilroy R."/>
        </authorList>
    </citation>
    <scope>NUCLEOTIDE SEQUENCE</scope>
    <source>
        <strain evidence="2">ChiBcec15-4380</strain>
    </source>
</reference>
<dbReference type="Gene3D" id="3.90.550.10">
    <property type="entry name" value="Spore Coat Polysaccharide Biosynthesis Protein SpsA, Chain A"/>
    <property type="match status" value="1"/>
</dbReference>
<evidence type="ECO:0000313" key="3">
    <source>
        <dbReference type="Proteomes" id="UP000824239"/>
    </source>
</evidence>
<dbReference type="InterPro" id="IPR029044">
    <property type="entry name" value="Nucleotide-diphossugar_trans"/>
</dbReference>
<dbReference type="AlphaFoldDB" id="A0A9D1IXF1"/>
<proteinExistence type="predicted"/>
<dbReference type="PANTHER" id="PTHR43777:SF1">
    <property type="entry name" value="MOLYBDENUM COFACTOR CYTIDYLYLTRANSFERASE"/>
    <property type="match status" value="1"/>
</dbReference>
<protein>
    <submittedName>
        <fullName evidence="2">Nucleotidyltransferase family protein</fullName>
    </submittedName>
</protein>
<dbReference type="CDD" id="cd04182">
    <property type="entry name" value="GT_2_like_f"/>
    <property type="match status" value="1"/>
</dbReference>
<name>A0A9D1IXF1_9FIRM</name>
<dbReference type="Pfam" id="PF12804">
    <property type="entry name" value="NTP_transf_3"/>
    <property type="match status" value="1"/>
</dbReference>